<accession>A0AA40ZVJ7</accession>
<organism evidence="2 3">
    <name type="scientific">Caecibacteroides pullorum</name>
    <dbReference type="NCBI Taxonomy" id="2725562"/>
    <lineage>
        <taxon>Bacteria</taxon>
        <taxon>Pseudomonadati</taxon>
        <taxon>Bacteroidota</taxon>
        <taxon>Bacteroidia</taxon>
        <taxon>Bacteroidales</taxon>
        <taxon>Bacteroidaceae</taxon>
        <taxon>Caecibacteroides</taxon>
    </lineage>
</organism>
<keyword evidence="3" id="KW-1185">Reference proteome</keyword>
<evidence type="ECO:0008006" key="4">
    <source>
        <dbReference type="Google" id="ProtNLM"/>
    </source>
</evidence>
<evidence type="ECO:0000256" key="1">
    <source>
        <dbReference type="SAM" id="Coils"/>
    </source>
</evidence>
<protein>
    <recommendedName>
        <fullName evidence="4">Cell surface protein</fullName>
    </recommendedName>
</protein>
<gene>
    <name evidence="2" type="ORF">H6D15_14735</name>
</gene>
<dbReference type="AlphaFoldDB" id="A0AA40ZVJ7"/>
<evidence type="ECO:0000313" key="3">
    <source>
        <dbReference type="Proteomes" id="UP000698924"/>
    </source>
</evidence>
<dbReference type="EMBL" id="JACJMO010000046">
    <property type="protein sequence ID" value="MBM6858833.1"/>
    <property type="molecule type" value="Genomic_DNA"/>
</dbReference>
<evidence type="ECO:0000313" key="2">
    <source>
        <dbReference type="EMBL" id="MBM6858833.1"/>
    </source>
</evidence>
<dbReference type="Proteomes" id="UP000698924">
    <property type="component" value="Unassembled WGS sequence"/>
</dbReference>
<reference evidence="2 3" key="1">
    <citation type="journal article" date="2021" name="Sci. Rep.">
        <title>The distribution of antibiotic resistance genes in chicken gut microbiota commensals.</title>
        <authorList>
            <person name="Juricova H."/>
            <person name="Matiasovicova J."/>
            <person name="Kubasova T."/>
            <person name="Cejkova D."/>
            <person name="Rychlik I."/>
        </authorList>
    </citation>
    <scope>NUCLEOTIDE SEQUENCE [LARGE SCALE GENOMIC DNA]</scope>
    <source>
        <strain evidence="2 3">An421</strain>
    </source>
</reference>
<feature type="coiled-coil region" evidence="1">
    <location>
        <begin position="11"/>
        <end position="134"/>
    </location>
</feature>
<proteinExistence type="predicted"/>
<name>A0AA40ZVJ7_9BACT</name>
<keyword evidence="1" id="KW-0175">Coiled coil</keyword>
<sequence>MLGTTGTFTSCKDYDDDINNLQEQVDKLKDLQTSVDGLKTSIDEAKAAAEQAKKDAADALAKAQEALDAAGGGDEALKEQIAKLEKAVEEQAQKIAKLEELSVKVAALESKIDNAATKEELAALKEEFTKLSAQFMNIVGGRLTSTTLIPEFHINGIPAITFTTLQYTPQVYVKAEHTGHIADGTMTDHATKPWLDHAGVEGAKPLYISTELNEVNYQMNPNMGVTKDDVEMPSFDCIKSTNITTKAVDVTNNKPIEVTGYDIKDGIMTVTFKKNKEFLGTIIGTDGDAHGVDKKETFYMASLKTPIAEANLTEEEKESGEEVAVNSEYSRIEEIVAVPYLANSKTDFTALKAGDFADETQGTGDNLFYVHYHDSICLYNSNNNELVDVRAQYNEPLDLSKLVTVCVTSVADHASHSELKNYADYGLEFRFAMASAKYLQGDLKTDEQAFGKILNGHFLKSEVYDVELGDNEYSKTSIGREPIVRVSLIDTKNNNLVAQRYIKVRWTGEKEQTIPAYTFPENIVTCHDMWRQMFSQAMNENVYHQVKFDGGQSISKTQFHSIYKKLKINELRKDGEKVDLTTLGIATSTDPLNWYEGSDRVKEDGNEAIVGAPTEPDLVFTMIEDALDNTSYNLVWAMNPKTVGTLAYADGKYASTFEIDIEYVDESGLNGNIKQTFKQTIVAPTQKFAYQGTYWKDGKGEGVFNVNPIVFNTSIDGWLGAENIPHIYPGLTGGCELKDYSHIEADLVNGYIYEPTKKKPTSLAQFIQYIRDCAEVKFVFDEDRFKDYDYLTGFVLDGTKTQLWKSVVGTAVDIDHSAPNPNIGMNDKDIWDYKQDNKLAATINNFMSATTLENEKNLPWDYSEPLGGVDVDQCSAIIRLHENDDLNGTDAAKELIGRAVPVKLLVEYNAYNVIPVQNFEVFFIKPLDVDGTIGENFVDAEIDGSFLSVAKNFTFTDWNDYKVAAAGIKDADKTETDKDDYAHQLYDYYAVKEVTFLTDKTTTSLAWDAATSTYIHKDGVKDGVLPTGRSLKMMNWVETNPKSSATEVPSDPTHLAYFNNSGTPVNVDYFLYIDVNVQYKWGTLSKNDLQVRVSKAGGTPSGE</sequence>
<comment type="caution">
    <text evidence="2">The sequence shown here is derived from an EMBL/GenBank/DDBJ whole genome shotgun (WGS) entry which is preliminary data.</text>
</comment>